<reference evidence="5 6" key="2">
    <citation type="journal article" date="2016" name="Sci. Rep.">
        <title>The genome of Rhizobiales bacteria in predatory ants reveals urease gene functions but no genes for nitrogen fixation.</title>
        <authorList>
            <person name="Neuvonen M.M."/>
            <person name="Tamarit D."/>
            <person name="Naslund K."/>
            <person name="Liebig J."/>
            <person name="Feldhaar H."/>
            <person name="Moran N.A."/>
            <person name="Guy L."/>
            <person name="Andersson S.G."/>
        </authorList>
    </citation>
    <scope>NUCLEOTIDE SEQUENCE [LARGE SCALE GENOMIC DNA]</scope>
    <source>
        <strain evidence="5 6">Hsal</strain>
    </source>
</reference>
<dbReference type="InterPro" id="IPR006143">
    <property type="entry name" value="RND_pump_MFP"/>
</dbReference>
<comment type="similarity">
    <text evidence="1">Belongs to the membrane fusion protein (MFP) (TC 8.A.1) family.</text>
</comment>
<feature type="chain" id="PRO_5010708136" evidence="2">
    <location>
        <begin position="22"/>
        <end position="433"/>
    </location>
</feature>
<evidence type="ECO:0000256" key="2">
    <source>
        <dbReference type="SAM" id="SignalP"/>
    </source>
</evidence>
<feature type="domain" description="Multidrug resistance protein MdtA-like barrel-sandwich hybrid" evidence="3">
    <location>
        <begin position="63"/>
        <end position="185"/>
    </location>
</feature>
<evidence type="ECO:0000259" key="3">
    <source>
        <dbReference type="Pfam" id="PF25917"/>
    </source>
</evidence>
<evidence type="ECO:0000313" key="6">
    <source>
        <dbReference type="Proteomes" id="UP000188912"/>
    </source>
</evidence>
<dbReference type="KEGG" id="thd:BHV28_04350"/>
<dbReference type="PROSITE" id="PS51257">
    <property type="entry name" value="PROKAR_LIPOPROTEIN"/>
    <property type="match status" value="1"/>
</dbReference>
<reference evidence="5 6" key="1">
    <citation type="journal article" date="2010" name="Science">
        <title>Genomic comparison of the ants Camponotus floridanus and Harpegnathos saltator.</title>
        <authorList>
            <person name="Bonasio R."/>
            <person name="Zhang G."/>
            <person name="Ye C."/>
            <person name="Mutti N.S."/>
            <person name="Fang X."/>
            <person name="Qin N."/>
            <person name="Donahue G."/>
            <person name="Yang P."/>
            <person name="Li Q."/>
            <person name="Li C."/>
            <person name="Zhang P."/>
            <person name="Huang Z."/>
            <person name="Berger S.L."/>
            <person name="Reinberg D."/>
            <person name="Wang J."/>
            <person name="Liebig J."/>
        </authorList>
    </citation>
    <scope>NUCLEOTIDE SEQUENCE [LARGE SCALE GENOMIC DNA]</scope>
    <source>
        <strain evidence="5 6">Hsal</strain>
    </source>
</reference>
<protein>
    <submittedName>
        <fullName evidence="5">Efflux transporter MFP subunit, RND family</fullName>
    </submittedName>
</protein>
<gene>
    <name evidence="5" type="ORF">BHV28_04350</name>
</gene>
<dbReference type="Gene3D" id="2.40.30.170">
    <property type="match status" value="1"/>
</dbReference>
<proteinExistence type="inferred from homology"/>
<evidence type="ECO:0000313" key="5">
    <source>
        <dbReference type="EMBL" id="AQS41147.1"/>
    </source>
</evidence>
<dbReference type="PANTHER" id="PTHR30158">
    <property type="entry name" value="ACRA/E-RELATED COMPONENT OF DRUG EFFLUX TRANSPORTER"/>
    <property type="match status" value="1"/>
</dbReference>
<dbReference type="Pfam" id="PF25944">
    <property type="entry name" value="Beta-barrel_RND"/>
    <property type="match status" value="1"/>
</dbReference>
<dbReference type="Pfam" id="PF25917">
    <property type="entry name" value="BSH_RND"/>
    <property type="match status" value="1"/>
</dbReference>
<dbReference type="InterPro" id="IPR058626">
    <property type="entry name" value="MdtA-like_b-barrel"/>
</dbReference>
<accession>A0A1U9JTG0</accession>
<dbReference type="SUPFAM" id="SSF111369">
    <property type="entry name" value="HlyD-like secretion proteins"/>
    <property type="match status" value="1"/>
</dbReference>
<keyword evidence="2" id="KW-0732">Signal</keyword>
<dbReference type="AlphaFoldDB" id="A0A1U9JTG0"/>
<dbReference type="GO" id="GO:0022857">
    <property type="term" value="F:transmembrane transporter activity"/>
    <property type="evidence" value="ECO:0007669"/>
    <property type="project" value="InterPro"/>
</dbReference>
<dbReference type="NCBIfam" id="TIGR01730">
    <property type="entry name" value="RND_mfp"/>
    <property type="match status" value="1"/>
</dbReference>
<feature type="domain" description="Multidrug resistance protein MdtA-like beta-barrel" evidence="4">
    <location>
        <begin position="192"/>
        <end position="280"/>
    </location>
</feature>
<dbReference type="Gene3D" id="2.40.420.20">
    <property type="match status" value="1"/>
</dbReference>
<evidence type="ECO:0000256" key="1">
    <source>
        <dbReference type="ARBA" id="ARBA00009477"/>
    </source>
</evidence>
<dbReference type="Proteomes" id="UP000188912">
    <property type="component" value="Chromosome"/>
</dbReference>
<dbReference type="Gene3D" id="2.40.50.100">
    <property type="match status" value="1"/>
</dbReference>
<keyword evidence="6" id="KW-1185">Reference proteome</keyword>
<sequence length="433" mass="46360">MKNFNKLSTGFVLGAFAFALAACGGNVQTPPPPTPVSAVTVHRQEIPVTYEYAGRIAAFLDTQIRARVSGILLKRNFVEGSAVKQGDVLFEIDPADYEAVVARAQADYDEANRNATRIEKLLQQKVASAAQRDAAVARRDASRAALRTAKLNLDYTKVTAPISGVTSLGAVPEGTLVNASTTLLTTITQSDPIYVNFSYTDSDARAIRQLMAAMNARGDKIDAPKVRIKFGDGSEYDKLGTVDFTSPTLDSFTGTYGVRGIVENREGRLVPGQFVRVTVEGLKLDKSIVIPEGALMQDAAGQYVFVVNTLDSPEGKPGGKVAERRPVKVVRQMENRDWLIAPLETVGENLNTAEMGDAAGKPAEGKLQKAPEPKVSYIGLKDGEEIITEGQTRLMMMMQQGLAGVFIVKLDGKDLAPAASQGARPAGKAEAAK</sequence>
<dbReference type="GO" id="GO:0030313">
    <property type="term" value="C:cell envelope"/>
    <property type="evidence" value="ECO:0007669"/>
    <property type="project" value="UniProtKB-SubCell"/>
</dbReference>
<dbReference type="GO" id="GO:0046677">
    <property type="term" value="P:response to antibiotic"/>
    <property type="evidence" value="ECO:0007669"/>
    <property type="project" value="TreeGrafter"/>
</dbReference>
<dbReference type="EMBL" id="CP017315">
    <property type="protein sequence ID" value="AQS41147.1"/>
    <property type="molecule type" value="Genomic_DNA"/>
</dbReference>
<evidence type="ECO:0000259" key="4">
    <source>
        <dbReference type="Pfam" id="PF25944"/>
    </source>
</evidence>
<dbReference type="GO" id="GO:0005886">
    <property type="term" value="C:plasma membrane"/>
    <property type="evidence" value="ECO:0007669"/>
    <property type="project" value="TreeGrafter"/>
</dbReference>
<name>A0A1U9JTG0_9HYPH</name>
<dbReference type="InterPro" id="IPR058625">
    <property type="entry name" value="MdtA-like_BSH"/>
</dbReference>
<dbReference type="Gene3D" id="1.10.287.470">
    <property type="entry name" value="Helix hairpin bin"/>
    <property type="match status" value="1"/>
</dbReference>
<feature type="signal peptide" evidence="2">
    <location>
        <begin position="1"/>
        <end position="21"/>
    </location>
</feature>
<organism evidence="5 6">
    <name type="scientific">Candidatus Tokpelaia hoelldobleri</name>
    <dbReference type="NCBI Taxonomy" id="1902579"/>
    <lineage>
        <taxon>Bacteria</taxon>
        <taxon>Pseudomonadati</taxon>
        <taxon>Pseudomonadota</taxon>
        <taxon>Alphaproteobacteria</taxon>
        <taxon>Hyphomicrobiales</taxon>
        <taxon>Candidatus Tokpelaia</taxon>
    </lineage>
</organism>
<dbReference type="STRING" id="1902579.BHV28_04350"/>